<dbReference type="InterPro" id="IPR036624">
    <property type="entry name" value="Hcp1-lik_sf"/>
</dbReference>
<dbReference type="Proteomes" id="UP000184240">
    <property type="component" value="Unassembled WGS sequence"/>
</dbReference>
<proteinExistence type="predicted"/>
<reference evidence="1 4" key="3">
    <citation type="submission" date="2018-07" db="EMBL/GenBank/DDBJ databases">
        <title>Leeuwenhoekiella genomics.</title>
        <authorList>
            <person name="Tahon G."/>
            <person name="Willems A."/>
        </authorList>
    </citation>
    <scope>NUCLEOTIDE SEQUENCE [LARGE SCALE GENOMIC DNA]</scope>
    <source>
        <strain evidence="1 4">LMG 24856</strain>
    </source>
</reference>
<dbReference type="Proteomes" id="UP000290037">
    <property type="component" value="Unassembled WGS sequence"/>
</dbReference>
<dbReference type="InterPro" id="IPR053165">
    <property type="entry name" value="HSI-I_assembly_Hcp1"/>
</dbReference>
<evidence type="ECO:0000313" key="3">
    <source>
        <dbReference type="Proteomes" id="UP000184240"/>
    </source>
</evidence>
<dbReference type="EMBL" id="QOVN01000002">
    <property type="protein sequence ID" value="RXG30158.1"/>
    <property type="molecule type" value="Genomic_DNA"/>
</dbReference>
<dbReference type="InterPro" id="IPR008514">
    <property type="entry name" value="T6SS_Hcp"/>
</dbReference>
<dbReference type="SUPFAM" id="SSF141452">
    <property type="entry name" value="Hcp1-like"/>
    <property type="match status" value="1"/>
</dbReference>
<keyword evidence="4" id="KW-1185">Reference proteome</keyword>
<evidence type="ECO:0000313" key="1">
    <source>
        <dbReference type="EMBL" id="RXG30158.1"/>
    </source>
</evidence>
<reference evidence="2" key="1">
    <citation type="submission" date="2016-11" db="EMBL/GenBank/DDBJ databases">
        <authorList>
            <person name="Jaros S."/>
            <person name="Januszkiewicz K."/>
            <person name="Wedrychowicz H."/>
        </authorList>
    </citation>
    <scope>NUCLEOTIDE SEQUENCE [LARGE SCALE GENOMIC DNA]</scope>
    <source>
        <strain evidence="2">DSM 19859</strain>
    </source>
</reference>
<gene>
    <name evidence="1" type="ORF">DSM01_907</name>
    <name evidence="2" type="ORF">SAMN04487999_1613</name>
</gene>
<sequence length="177" mass="20069">MARTIITLILMVLLGFATMNAQTSMYLKLPDIEGESQQQGHEEEIELTQVSWEVSIPDAALSGRTRARTSFSGISIGKNTDLASNTMLDFLARNKTLRNVILTFSTNSSGGINDYLIYELDNVRITSFKMEANEKDSKPQEYWTLSFEKINSLYKQFNNNGRLEEEVEFEYALRTGS</sequence>
<dbReference type="PANTHER" id="PTHR36152">
    <property type="entry name" value="CYTOPLASMIC PROTEIN-RELATED"/>
    <property type="match status" value="1"/>
</dbReference>
<dbReference type="STRING" id="573501.SAMN04487999_1613"/>
<reference evidence="3" key="2">
    <citation type="submission" date="2016-11" db="EMBL/GenBank/DDBJ databases">
        <authorList>
            <person name="Varghese N."/>
            <person name="Submissions S."/>
        </authorList>
    </citation>
    <scope>NUCLEOTIDE SEQUENCE [LARGE SCALE GENOMIC DNA]</scope>
    <source>
        <strain evidence="3">DSM 19859</strain>
    </source>
</reference>
<protein>
    <submittedName>
        <fullName evidence="1">Type VI secretion system Hcp family effector</fullName>
    </submittedName>
    <submittedName>
        <fullName evidence="2">Type VI secretion system effector, Hcp1 family</fullName>
    </submittedName>
</protein>
<evidence type="ECO:0000313" key="2">
    <source>
        <dbReference type="EMBL" id="SHI01419.1"/>
    </source>
</evidence>
<dbReference type="AlphaFoldDB" id="A0A1M5XNV0"/>
<accession>A0A1M5XNV0</accession>
<dbReference type="PANTHER" id="PTHR36152:SF1">
    <property type="entry name" value="UBIQUITIN-LIKE DOMAIN-CONTAINING PROTEIN"/>
    <property type="match status" value="1"/>
</dbReference>
<dbReference type="Pfam" id="PF05638">
    <property type="entry name" value="T6SS_HCP"/>
    <property type="match status" value="1"/>
</dbReference>
<evidence type="ECO:0000313" key="4">
    <source>
        <dbReference type="Proteomes" id="UP000290037"/>
    </source>
</evidence>
<name>A0A1M5XNV0_9FLAO</name>
<dbReference type="Gene3D" id="2.30.110.20">
    <property type="entry name" value="Hcp1-like"/>
    <property type="match status" value="1"/>
</dbReference>
<dbReference type="EMBL" id="FQXT01000003">
    <property type="protein sequence ID" value="SHI01419.1"/>
    <property type="molecule type" value="Genomic_DNA"/>
</dbReference>
<organism evidence="2 3">
    <name type="scientific">Leeuwenhoekiella palythoae</name>
    <dbReference type="NCBI Taxonomy" id="573501"/>
    <lineage>
        <taxon>Bacteria</taxon>
        <taxon>Pseudomonadati</taxon>
        <taxon>Bacteroidota</taxon>
        <taxon>Flavobacteriia</taxon>
        <taxon>Flavobacteriales</taxon>
        <taxon>Flavobacteriaceae</taxon>
        <taxon>Leeuwenhoekiella</taxon>
    </lineage>
</organism>